<dbReference type="EMBL" id="CP003359">
    <property type="protein sequence ID" value="AGB42282.1"/>
    <property type="molecule type" value="Genomic_DNA"/>
</dbReference>
<proteinExistence type="predicted"/>
<evidence type="ECO:0008006" key="4">
    <source>
        <dbReference type="Google" id="ProtNLM"/>
    </source>
</evidence>
<feature type="chain" id="PRO_5003944432" description="Porin domain-containing protein" evidence="1">
    <location>
        <begin position="23"/>
        <end position="423"/>
    </location>
</feature>
<dbReference type="Proteomes" id="UP000010880">
    <property type="component" value="Chromosome"/>
</dbReference>
<dbReference type="SUPFAM" id="SSF56935">
    <property type="entry name" value="Porins"/>
    <property type="match status" value="1"/>
</dbReference>
<protein>
    <recommendedName>
        <fullName evidence="4">Porin domain-containing protein</fullName>
    </recommendedName>
</protein>
<dbReference type="STRING" id="748449.Halha_2408"/>
<feature type="signal peptide" evidence="1">
    <location>
        <begin position="1"/>
        <end position="22"/>
    </location>
</feature>
<reference evidence="3" key="1">
    <citation type="submission" date="2012-02" db="EMBL/GenBank/DDBJ databases">
        <title>The complete genome of Halobacteroides halobius DSM 5150.</title>
        <authorList>
            <person name="Lucas S."/>
            <person name="Copeland A."/>
            <person name="Lapidus A."/>
            <person name="Glavina del Rio T."/>
            <person name="Dalin E."/>
            <person name="Tice H."/>
            <person name="Bruce D."/>
            <person name="Goodwin L."/>
            <person name="Pitluck S."/>
            <person name="Peters L."/>
            <person name="Mikhailova N."/>
            <person name="Gu W."/>
            <person name="Kyrpides N."/>
            <person name="Mavromatis K."/>
            <person name="Ivanova N."/>
            <person name="Brettin T."/>
            <person name="Detter J.C."/>
            <person name="Han C."/>
            <person name="Larimer F."/>
            <person name="Land M."/>
            <person name="Hauser L."/>
            <person name="Markowitz V."/>
            <person name="Cheng J.-F."/>
            <person name="Hugenholtz P."/>
            <person name="Woyke T."/>
            <person name="Wu D."/>
            <person name="Tindall B."/>
            <person name="Pomrenke H."/>
            <person name="Brambilla E."/>
            <person name="Klenk H.-P."/>
            <person name="Eisen J.A."/>
        </authorList>
    </citation>
    <scope>NUCLEOTIDE SEQUENCE [LARGE SCALE GENOMIC DNA]</scope>
    <source>
        <strain evidence="3">ATCC 35273 / DSM 5150 / MD-1</strain>
    </source>
</reference>
<evidence type="ECO:0000313" key="2">
    <source>
        <dbReference type="EMBL" id="AGB42282.1"/>
    </source>
</evidence>
<keyword evidence="1" id="KW-0732">Signal</keyword>
<dbReference type="KEGG" id="hhl:Halha_2408"/>
<organism evidence="2 3">
    <name type="scientific">Halobacteroides halobius (strain ATCC 35273 / DSM 5150 / MD-1)</name>
    <dbReference type="NCBI Taxonomy" id="748449"/>
    <lineage>
        <taxon>Bacteria</taxon>
        <taxon>Bacillati</taxon>
        <taxon>Bacillota</taxon>
        <taxon>Clostridia</taxon>
        <taxon>Halanaerobiales</taxon>
        <taxon>Halobacteroidaceae</taxon>
        <taxon>Halobacteroides</taxon>
    </lineage>
</organism>
<gene>
    <name evidence="2" type="ordered locus">Halha_2408</name>
</gene>
<sequence>MKKITTLLAFVLVLALAIPAFAAKDNVKITGETITTYDKFSGEYNALEEDWEDGEILDDDKYFEDNEEKVFNQELNLNLLAETEGATIDVALNLDNNDFAGEEVRNLKLDTGKVTVENDTVTVKAGDLGGYTIADYYLHDEDLEGIEASTAVAGLDLKVLYANQADTSTTYKVVEAATDVAGLNLTGRVLTNGVKEDKTYAVEAKTTLSDITLNGTFVTNEGNVIRAGASMPFAGGTLNADVEKVDADFIGVKDDDVTVTEDKTEYTVGVEALPLAEKLTVDSKVTYNEDATVEAGATYAVVADVLSVNGKYTYKAAKDADNIIEAGAKYTPTKAATAEVSYKNEGETTTIKANGSYDLTDALVLKAEAINKDNKADVVYTYLEGGAEYTVAKDVTLNTTVAKLADDADNASTRVKTTLDVKF</sequence>
<accession>L0KAH0</accession>
<dbReference type="HOGENOM" id="CLU_648547_0_0_9"/>
<keyword evidence="3" id="KW-1185">Reference proteome</keyword>
<dbReference type="RefSeq" id="WP_015327996.1">
    <property type="nucleotide sequence ID" value="NC_019978.1"/>
</dbReference>
<evidence type="ECO:0000256" key="1">
    <source>
        <dbReference type="SAM" id="SignalP"/>
    </source>
</evidence>
<dbReference type="AlphaFoldDB" id="L0KAH0"/>
<evidence type="ECO:0000313" key="3">
    <source>
        <dbReference type="Proteomes" id="UP000010880"/>
    </source>
</evidence>
<name>L0KAH0_HALHC</name>